<dbReference type="PANTHER" id="PTHR10408">
    <property type="entry name" value="STEROL O-ACYLTRANSFERASE"/>
    <property type="match status" value="1"/>
</dbReference>
<keyword evidence="3 9" id="KW-0808">Transferase</keyword>
<evidence type="ECO:0000256" key="4">
    <source>
        <dbReference type="ARBA" id="ARBA00022692"/>
    </source>
</evidence>
<gene>
    <name evidence="12" type="ORF">ABEB36_010339</name>
</gene>
<dbReference type="Pfam" id="PF03062">
    <property type="entry name" value="MBOAT"/>
    <property type="match status" value="1"/>
</dbReference>
<dbReference type="PANTHER" id="PTHR10408:SF8">
    <property type="entry name" value="O-ACYLTRANSFERASE"/>
    <property type="match status" value="1"/>
</dbReference>
<proteinExistence type="inferred from homology"/>
<keyword evidence="7 9" id="KW-0472">Membrane</keyword>
<evidence type="ECO:0000256" key="5">
    <source>
        <dbReference type="ARBA" id="ARBA00022824"/>
    </source>
</evidence>
<organism evidence="12 13">
    <name type="scientific">Hypothenemus hampei</name>
    <name type="common">Coffee berry borer</name>
    <dbReference type="NCBI Taxonomy" id="57062"/>
    <lineage>
        <taxon>Eukaryota</taxon>
        <taxon>Metazoa</taxon>
        <taxon>Ecdysozoa</taxon>
        <taxon>Arthropoda</taxon>
        <taxon>Hexapoda</taxon>
        <taxon>Insecta</taxon>
        <taxon>Pterygota</taxon>
        <taxon>Neoptera</taxon>
        <taxon>Endopterygota</taxon>
        <taxon>Coleoptera</taxon>
        <taxon>Polyphaga</taxon>
        <taxon>Cucujiformia</taxon>
        <taxon>Curculionidae</taxon>
        <taxon>Scolytinae</taxon>
        <taxon>Hypothenemus</taxon>
    </lineage>
</organism>
<feature type="transmembrane region" description="Helical" evidence="11">
    <location>
        <begin position="278"/>
        <end position="301"/>
    </location>
</feature>
<keyword evidence="4 11" id="KW-0812">Transmembrane</keyword>
<keyword evidence="5 9" id="KW-0256">Endoplasmic reticulum</keyword>
<comment type="similarity">
    <text evidence="2 9">Belongs to the membrane-bound acyltransferase family. Sterol o-acyltransferase subfamily.</text>
</comment>
<feature type="transmembrane region" description="Helical" evidence="11">
    <location>
        <begin position="386"/>
        <end position="405"/>
    </location>
</feature>
<evidence type="ECO:0000256" key="9">
    <source>
        <dbReference type="PIRNR" id="PIRNR000439"/>
    </source>
</evidence>
<dbReference type="InterPro" id="IPR014371">
    <property type="entry name" value="Oat_ACAT_DAG_ARE"/>
</dbReference>
<name>A0ABD1EMA6_HYPHA</name>
<evidence type="ECO:0000256" key="8">
    <source>
        <dbReference type="ARBA" id="ARBA00023315"/>
    </source>
</evidence>
<feature type="transmembrane region" description="Helical" evidence="11">
    <location>
        <begin position="96"/>
        <end position="119"/>
    </location>
</feature>
<evidence type="ECO:0000256" key="11">
    <source>
        <dbReference type="SAM" id="Phobius"/>
    </source>
</evidence>
<evidence type="ECO:0000256" key="3">
    <source>
        <dbReference type="ARBA" id="ARBA00022679"/>
    </source>
</evidence>
<evidence type="ECO:0000256" key="2">
    <source>
        <dbReference type="ARBA" id="ARBA00009010"/>
    </source>
</evidence>
<dbReference type="GO" id="GO:0005789">
    <property type="term" value="C:endoplasmic reticulum membrane"/>
    <property type="evidence" value="ECO:0007669"/>
    <property type="project" value="UniProtKB-SubCell"/>
</dbReference>
<feature type="transmembrane region" description="Helical" evidence="11">
    <location>
        <begin position="139"/>
        <end position="162"/>
    </location>
</feature>
<sequence>MGEIQNKLNENVEVKKSEEKNVGTTRVVKRLPVKKFEIRESLLTTLYENPHIKVIRHIFVASLVALFVNTVLRDFFHHGEIRLGFKVILSGLDKLHLVVLIWICLNFTAIFAYYCFNFWAKKRINFPPKASKLRIWDRVWIAGLLIYYILHVQVICQLISALDLPMGSTAILSLEVTRLLMKVHGFVRSNAEKVVYFKPHSDETLHLADVKHFLYFLFAPTLVYCDSYPRTKTIRKNFVATKLCELIGVIFYYAFLLERFTIPDFKDIGIRQFTIQEVILKVFDNFVIGLMFLLLSFYVVLDTTQNLFAELLKFGDRQFYQDWWTATNYSQYFRSWNMVVGEWLYTYIYKDMYEHVVPGRKSIARISVFLLSAIVHEWILSYMFGFFFPILCLTFCFTGLVLTLIPAPKHSVINILFWYILSLGCGLLSSLYTMEYFARKNSPVENPTLSDFIIPRLLTCNCTV</sequence>
<feature type="transmembrane region" description="Helical" evidence="11">
    <location>
        <begin position="58"/>
        <end position="76"/>
    </location>
</feature>
<dbReference type="EMBL" id="JBDJPC010000007">
    <property type="protein sequence ID" value="KAL1494800.1"/>
    <property type="molecule type" value="Genomic_DNA"/>
</dbReference>
<evidence type="ECO:0000313" key="13">
    <source>
        <dbReference type="Proteomes" id="UP001566132"/>
    </source>
</evidence>
<dbReference type="PIRSF" id="PIRSF000439">
    <property type="entry name" value="Oat_ACAT_DAG_ARE"/>
    <property type="match status" value="1"/>
</dbReference>
<comment type="subcellular location">
    <subcellularLocation>
        <location evidence="1 9">Endoplasmic reticulum membrane</location>
        <topology evidence="1 9">Multi-pass membrane protein</topology>
    </subcellularLocation>
</comment>
<evidence type="ECO:0000313" key="12">
    <source>
        <dbReference type="EMBL" id="KAL1494800.1"/>
    </source>
</evidence>
<evidence type="ECO:0000256" key="1">
    <source>
        <dbReference type="ARBA" id="ARBA00004477"/>
    </source>
</evidence>
<feature type="transmembrane region" description="Helical" evidence="11">
    <location>
        <begin position="412"/>
        <end position="432"/>
    </location>
</feature>
<evidence type="ECO:0000256" key="6">
    <source>
        <dbReference type="ARBA" id="ARBA00022989"/>
    </source>
</evidence>
<dbReference type="GO" id="GO:0008374">
    <property type="term" value="F:O-acyltransferase activity"/>
    <property type="evidence" value="ECO:0007669"/>
    <property type="project" value="UniProtKB-ARBA"/>
</dbReference>
<dbReference type="AlphaFoldDB" id="A0ABD1EMA6"/>
<feature type="transmembrane region" description="Helical" evidence="11">
    <location>
        <begin position="238"/>
        <end position="257"/>
    </location>
</feature>
<dbReference type="InterPro" id="IPR004299">
    <property type="entry name" value="MBOAT_fam"/>
</dbReference>
<accession>A0ABD1EMA6</accession>
<keyword evidence="8 9" id="KW-0012">Acyltransferase</keyword>
<evidence type="ECO:0000256" key="10">
    <source>
        <dbReference type="PIRSR" id="PIRSR000439-1"/>
    </source>
</evidence>
<feature type="active site" evidence="10">
    <location>
        <position position="376"/>
    </location>
</feature>
<comment type="caution">
    <text evidence="12">The sequence shown here is derived from an EMBL/GenBank/DDBJ whole genome shotgun (WGS) entry which is preliminary data.</text>
</comment>
<keyword evidence="13" id="KW-1185">Reference proteome</keyword>
<reference evidence="12 13" key="1">
    <citation type="submission" date="2024-05" db="EMBL/GenBank/DDBJ databases">
        <title>Genetic variation in Jamaican populations of the coffee berry borer (Hypothenemus hampei).</title>
        <authorList>
            <person name="Errbii M."/>
            <person name="Myrie A."/>
        </authorList>
    </citation>
    <scope>NUCLEOTIDE SEQUENCE [LARGE SCALE GENOMIC DNA]</scope>
    <source>
        <strain evidence="12">JA-Hopewell-2020-01-JO</strain>
        <tissue evidence="12">Whole body</tissue>
    </source>
</reference>
<keyword evidence="6 11" id="KW-1133">Transmembrane helix</keyword>
<evidence type="ECO:0000256" key="7">
    <source>
        <dbReference type="ARBA" id="ARBA00023136"/>
    </source>
</evidence>
<protein>
    <recommendedName>
        <fullName evidence="9">O-acyltransferase</fullName>
    </recommendedName>
</protein>
<dbReference type="Proteomes" id="UP001566132">
    <property type="component" value="Unassembled WGS sequence"/>
</dbReference>